<reference evidence="1" key="1">
    <citation type="submission" date="2023-03" db="EMBL/GenBank/DDBJ databases">
        <title>Edaphobacter sp.</title>
        <authorList>
            <person name="Huber K.J."/>
            <person name="Papendorf J."/>
            <person name="Pilke C."/>
            <person name="Bunk B."/>
            <person name="Sproeer C."/>
            <person name="Pester M."/>
        </authorList>
    </citation>
    <scope>NUCLEOTIDE SEQUENCE</scope>
    <source>
        <strain evidence="1">DSM 110680</strain>
    </source>
</reference>
<dbReference type="PANTHER" id="PTHR36057:SF1">
    <property type="entry name" value="LIPOPROTEIN LIPID ATTACHMENT SITE-LIKE PROTEIN, PUTATIVE (DUF1223)-RELATED"/>
    <property type="match status" value="1"/>
</dbReference>
<dbReference type="SUPFAM" id="SSF52833">
    <property type="entry name" value="Thioredoxin-like"/>
    <property type="match status" value="1"/>
</dbReference>
<dbReference type="PANTHER" id="PTHR36057">
    <property type="match status" value="1"/>
</dbReference>
<sequence>MPVLVELFTSEGCSDCPPADVLLAKIDATQPISGAQAIVLSEHVTYWNHQGWSDPFSLDAMTERQEQYVQRFGLDSSYTPQMVVDGTEQFVGSNARSLVDAVEKQIKVPKKSVMIEHAQWENGAVQFSIHADAPAGTKLVAVLAANSTHSEVARGENAGRTLHHTAVVRVLKEFNVDVADGRALKLAAGPLAEKNQEKVPVRLVVFLADRKTGHVLGAAEQILQQ</sequence>
<protein>
    <submittedName>
        <fullName evidence="1">DUF1223 domain-containing protein</fullName>
    </submittedName>
</protein>
<proteinExistence type="predicted"/>
<dbReference type="InterPro" id="IPR036249">
    <property type="entry name" value="Thioredoxin-like_sf"/>
</dbReference>
<evidence type="ECO:0000313" key="1">
    <source>
        <dbReference type="EMBL" id="XBH18330.1"/>
    </source>
</evidence>
<dbReference type="EMBL" id="CP121196">
    <property type="protein sequence ID" value="XBH18330.1"/>
    <property type="molecule type" value="Genomic_DNA"/>
</dbReference>
<dbReference type="Pfam" id="PF06764">
    <property type="entry name" value="DUF1223"/>
    <property type="match status" value="1"/>
</dbReference>
<organism evidence="1">
    <name type="scientific">Telmatobacter sp. DSM 110680</name>
    <dbReference type="NCBI Taxonomy" id="3036704"/>
    <lineage>
        <taxon>Bacteria</taxon>
        <taxon>Pseudomonadati</taxon>
        <taxon>Acidobacteriota</taxon>
        <taxon>Terriglobia</taxon>
        <taxon>Terriglobales</taxon>
        <taxon>Acidobacteriaceae</taxon>
        <taxon>Telmatobacter</taxon>
    </lineage>
</organism>
<dbReference type="AlphaFoldDB" id="A0AAU7DLY8"/>
<dbReference type="RefSeq" id="WP_348263554.1">
    <property type="nucleotide sequence ID" value="NZ_CP121196.1"/>
</dbReference>
<gene>
    <name evidence="1" type="ORF">P8935_03120</name>
</gene>
<dbReference type="InterPro" id="IPR010634">
    <property type="entry name" value="DUF1223"/>
</dbReference>
<name>A0AAU7DLY8_9BACT</name>
<accession>A0AAU7DLY8</accession>